<name>E7N5F3_9FIRM</name>
<dbReference type="RefSeq" id="WP_009350895.1">
    <property type="nucleotide sequence ID" value="NZ_GL638158.1"/>
</dbReference>
<protein>
    <submittedName>
        <fullName evidence="1">Uncharacterized protein</fullName>
    </submittedName>
</protein>
<dbReference type="Proteomes" id="UP000004633">
    <property type="component" value="Unassembled WGS sequence"/>
</dbReference>
<accession>E7N5F3</accession>
<comment type="caution">
    <text evidence="1">The sequence shown here is derived from an EMBL/GenBank/DDBJ whole genome shotgun (WGS) entry which is preliminary data.</text>
</comment>
<keyword evidence="2" id="KW-1185">Reference proteome</keyword>
<dbReference type="AlphaFoldDB" id="E7N5F3"/>
<dbReference type="EMBL" id="AECV01000064">
    <property type="protein sequence ID" value="EFW28645.1"/>
    <property type="molecule type" value="Genomic_DNA"/>
</dbReference>
<organism evidence="1 2">
    <name type="scientific">Selenomonas artemidis F0399</name>
    <dbReference type="NCBI Taxonomy" id="749551"/>
    <lineage>
        <taxon>Bacteria</taxon>
        <taxon>Bacillati</taxon>
        <taxon>Bacillota</taxon>
        <taxon>Negativicutes</taxon>
        <taxon>Selenomonadales</taxon>
        <taxon>Selenomonadaceae</taxon>
        <taxon>Selenomonas</taxon>
    </lineage>
</organism>
<evidence type="ECO:0000313" key="1">
    <source>
        <dbReference type="EMBL" id="EFW28645.1"/>
    </source>
</evidence>
<sequence length="148" mass="17212">MPFSSETAPKDYVVITSPLFDKESRDEGRTWFQKEEAGKSITLDTVQDFLETDEYLLVQGGIGTWIIHLYDRTDTLYNPALTDEEIRGINQGIADRDRHHLSAIERLHSYDGLYRALLKRQNQLHGRLNIVNHREQLSEAEQKAHEKF</sequence>
<dbReference type="HOGENOM" id="CLU_1757548_0_0_9"/>
<dbReference type="STRING" id="749551.HMPREF9555_02249"/>
<reference evidence="1 2" key="1">
    <citation type="submission" date="2010-08" db="EMBL/GenBank/DDBJ databases">
        <authorList>
            <person name="Weinstock G."/>
            <person name="Sodergren E."/>
            <person name="Clifton S."/>
            <person name="Fulton L."/>
            <person name="Fulton B."/>
            <person name="Courtney L."/>
            <person name="Fronick C."/>
            <person name="Harrison M."/>
            <person name="Strong C."/>
            <person name="Farmer C."/>
            <person name="Delahaunty K."/>
            <person name="Markovic C."/>
            <person name="Hall O."/>
            <person name="Minx P."/>
            <person name="Tomlinson C."/>
            <person name="Mitreva M."/>
            <person name="Hou S."/>
            <person name="Chen J."/>
            <person name="Wollam A."/>
            <person name="Pepin K.H."/>
            <person name="Johnson M."/>
            <person name="Bhonagiri V."/>
            <person name="Zhang X."/>
            <person name="Suruliraj S."/>
            <person name="Warren W."/>
            <person name="Chinwalla A."/>
            <person name="Mardis E.R."/>
            <person name="Wilson R.K."/>
        </authorList>
    </citation>
    <scope>NUCLEOTIDE SEQUENCE [LARGE SCALE GENOMIC DNA]</scope>
    <source>
        <strain evidence="1 2">F0399</strain>
    </source>
</reference>
<evidence type="ECO:0000313" key="2">
    <source>
        <dbReference type="Proteomes" id="UP000004633"/>
    </source>
</evidence>
<gene>
    <name evidence="1" type="ORF">HMPREF9555_02249</name>
</gene>
<proteinExistence type="predicted"/>